<dbReference type="GO" id="GO:0009247">
    <property type="term" value="P:glycolipid biosynthetic process"/>
    <property type="evidence" value="ECO:0007669"/>
    <property type="project" value="UniProtKB-ARBA"/>
</dbReference>
<evidence type="ECO:0000256" key="6">
    <source>
        <dbReference type="ARBA" id="ARBA00023315"/>
    </source>
</evidence>
<evidence type="ECO:0000256" key="1">
    <source>
        <dbReference type="ARBA" id="ARBA00004533"/>
    </source>
</evidence>
<dbReference type="EMBL" id="FTOQ01000006">
    <property type="protein sequence ID" value="SIS91459.1"/>
    <property type="molecule type" value="Genomic_DNA"/>
</dbReference>
<evidence type="ECO:0000256" key="2">
    <source>
        <dbReference type="ARBA" id="ARBA00022475"/>
    </source>
</evidence>
<dbReference type="RefSeq" id="WP_076448243.1">
    <property type="nucleotide sequence ID" value="NZ_FTOQ01000006.1"/>
</dbReference>
<evidence type="ECO:0000313" key="8">
    <source>
        <dbReference type="Proteomes" id="UP000186684"/>
    </source>
</evidence>
<dbReference type="Pfam" id="PF03279">
    <property type="entry name" value="Lip_A_acyltrans"/>
    <property type="match status" value="1"/>
</dbReference>
<keyword evidence="5" id="KW-0472">Membrane</keyword>
<keyword evidence="8" id="KW-1185">Reference proteome</keyword>
<evidence type="ECO:0000256" key="3">
    <source>
        <dbReference type="ARBA" id="ARBA00022519"/>
    </source>
</evidence>
<name>A0A1N7N020_9RHOB</name>
<evidence type="ECO:0000256" key="4">
    <source>
        <dbReference type="ARBA" id="ARBA00022679"/>
    </source>
</evidence>
<reference evidence="8" key="1">
    <citation type="submission" date="2017-01" db="EMBL/GenBank/DDBJ databases">
        <authorList>
            <person name="Varghese N."/>
            <person name="Submissions S."/>
        </authorList>
    </citation>
    <scope>NUCLEOTIDE SEQUENCE [LARGE SCALE GENOMIC DNA]</scope>
    <source>
        <strain evidence="8">DSM 29430</strain>
    </source>
</reference>
<evidence type="ECO:0000256" key="5">
    <source>
        <dbReference type="ARBA" id="ARBA00023136"/>
    </source>
</evidence>
<dbReference type="GO" id="GO:0005886">
    <property type="term" value="C:plasma membrane"/>
    <property type="evidence" value="ECO:0007669"/>
    <property type="project" value="UniProtKB-SubCell"/>
</dbReference>
<dbReference type="STRING" id="633194.SAMN05421759_10681"/>
<keyword evidence="4 7" id="KW-0808">Transferase</keyword>
<gene>
    <name evidence="7" type="ORF">SAMN05421759_10681</name>
</gene>
<comment type="subcellular location">
    <subcellularLocation>
        <location evidence="1">Cell inner membrane</location>
    </subcellularLocation>
</comment>
<dbReference type="PANTHER" id="PTHR30606">
    <property type="entry name" value="LIPID A BIOSYNTHESIS LAUROYL ACYLTRANSFERASE"/>
    <property type="match status" value="1"/>
</dbReference>
<keyword evidence="2" id="KW-1003">Cell membrane</keyword>
<dbReference type="GO" id="GO:0016746">
    <property type="term" value="F:acyltransferase activity"/>
    <property type="evidence" value="ECO:0007669"/>
    <property type="project" value="UniProtKB-KW"/>
</dbReference>
<dbReference type="InterPro" id="IPR004960">
    <property type="entry name" value="LipA_acyltrans"/>
</dbReference>
<protein>
    <submittedName>
        <fullName evidence="7">KDO2-lipid IV(A) lauroyltransferase</fullName>
    </submittedName>
</protein>
<organism evidence="7 8">
    <name type="scientific">Roseivivax lentus</name>
    <dbReference type="NCBI Taxonomy" id="633194"/>
    <lineage>
        <taxon>Bacteria</taxon>
        <taxon>Pseudomonadati</taxon>
        <taxon>Pseudomonadota</taxon>
        <taxon>Alphaproteobacteria</taxon>
        <taxon>Rhodobacterales</taxon>
        <taxon>Roseobacteraceae</taxon>
        <taxon>Roseivivax</taxon>
    </lineage>
</organism>
<dbReference type="Proteomes" id="UP000186684">
    <property type="component" value="Unassembled WGS sequence"/>
</dbReference>
<dbReference type="PANTHER" id="PTHR30606:SF10">
    <property type="entry name" value="PHOSPHATIDYLINOSITOL MANNOSIDE ACYLTRANSFERASE"/>
    <property type="match status" value="1"/>
</dbReference>
<accession>A0A1N7N020</accession>
<dbReference type="CDD" id="cd07984">
    <property type="entry name" value="LPLAT_LABLAT-like"/>
    <property type="match status" value="1"/>
</dbReference>
<dbReference type="OrthoDB" id="9801955at2"/>
<dbReference type="AlphaFoldDB" id="A0A1N7N020"/>
<keyword evidence="6" id="KW-0012">Acyltransferase</keyword>
<proteinExistence type="predicted"/>
<keyword evidence="3" id="KW-0997">Cell inner membrane</keyword>
<evidence type="ECO:0000313" key="7">
    <source>
        <dbReference type="EMBL" id="SIS91459.1"/>
    </source>
</evidence>
<sequence length="315" mass="34832">MSRPPADPSQDAPTGRFGDWLTDRVLRALIWLALRLPLRLRLRLMGRAVSRVIAPLAGYRARAMANLAHVWPDMPEAEARAIADAVADQAGRTMIENYGVAELLTRMKDAEITGDGLPAIEAARAEGRPVLFVTGHYGNFEAPRAALVARGYQIGGLYRPMSNPFFNAHYARNMHALSGPVFEQGRRGTMGLIRHVREGGMAVLLFDVYDSGGATFDFMGQPAPTLTSAADIALKTGALLVPFFGIRQPDGVSFTCVFEAPIAHSDALSMTKEMSARLEARIRQDPAQWFWIHRRWKPKRQMKRQRKRAAAKTGP</sequence>